<keyword evidence="2" id="KW-1185">Reference proteome</keyword>
<dbReference type="AlphaFoldDB" id="A0A327WDK4"/>
<dbReference type="EMBL" id="QLMA01000001">
    <property type="protein sequence ID" value="RAJ87440.1"/>
    <property type="molecule type" value="Genomic_DNA"/>
</dbReference>
<reference evidence="1 2" key="1">
    <citation type="submission" date="2018-06" db="EMBL/GenBank/DDBJ databases">
        <title>Genomic Encyclopedia of Archaeal and Bacterial Type Strains, Phase II (KMG-II): from individual species to whole genera.</title>
        <authorList>
            <person name="Goeker M."/>
        </authorList>
    </citation>
    <scope>NUCLEOTIDE SEQUENCE [LARGE SCALE GENOMIC DNA]</scope>
    <source>
        <strain evidence="1 2">DSM 29821</strain>
    </source>
</reference>
<gene>
    <name evidence="1" type="ORF">CLV59_101191</name>
</gene>
<accession>A0A327WDK4</accession>
<name>A0A327WDK4_9BACT</name>
<dbReference type="Proteomes" id="UP000249819">
    <property type="component" value="Unassembled WGS sequence"/>
</dbReference>
<proteinExistence type="predicted"/>
<comment type="caution">
    <text evidence="1">The sequence shown here is derived from an EMBL/GenBank/DDBJ whole genome shotgun (WGS) entry which is preliminary data.</text>
</comment>
<evidence type="ECO:0000313" key="2">
    <source>
        <dbReference type="Proteomes" id="UP000249819"/>
    </source>
</evidence>
<organism evidence="1 2">
    <name type="scientific">Chitinophaga dinghuensis</name>
    <dbReference type="NCBI Taxonomy" id="1539050"/>
    <lineage>
        <taxon>Bacteria</taxon>
        <taxon>Pseudomonadati</taxon>
        <taxon>Bacteroidota</taxon>
        <taxon>Chitinophagia</taxon>
        <taxon>Chitinophagales</taxon>
        <taxon>Chitinophagaceae</taxon>
        <taxon>Chitinophaga</taxon>
    </lineage>
</organism>
<sequence>MSLGRHKSLFLEGLGIFYGRLIEKSYLCVPVKGKRINYLGPKATSGVVAPIDGVTKNFRNNFVIHTYSFTFAVPKFPYGKFGCHCKQT</sequence>
<protein>
    <submittedName>
        <fullName evidence="1">Uncharacterized protein</fullName>
    </submittedName>
</protein>
<evidence type="ECO:0000313" key="1">
    <source>
        <dbReference type="EMBL" id="RAJ87440.1"/>
    </source>
</evidence>